<dbReference type="Proteomes" id="UP000187609">
    <property type="component" value="Unassembled WGS sequence"/>
</dbReference>
<organism evidence="3 4">
    <name type="scientific">Nicotiana attenuata</name>
    <name type="common">Coyote tobacco</name>
    <dbReference type="NCBI Taxonomy" id="49451"/>
    <lineage>
        <taxon>Eukaryota</taxon>
        <taxon>Viridiplantae</taxon>
        <taxon>Streptophyta</taxon>
        <taxon>Embryophyta</taxon>
        <taxon>Tracheophyta</taxon>
        <taxon>Spermatophyta</taxon>
        <taxon>Magnoliopsida</taxon>
        <taxon>eudicotyledons</taxon>
        <taxon>Gunneridae</taxon>
        <taxon>Pentapetalae</taxon>
        <taxon>asterids</taxon>
        <taxon>lamiids</taxon>
        <taxon>Solanales</taxon>
        <taxon>Solanaceae</taxon>
        <taxon>Nicotianoideae</taxon>
        <taxon>Nicotianeae</taxon>
        <taxon>Nicotiana</taxon>
    </lineage>
</organism>
<dbReference type="PANTHER" id="PTHR45642:SF30">
    <property type="entry name" value="SGNH HYDROLASE-TYPE ESTERASE DOMAIN-CONTAINING PROTEIN"/>
    <property type="match status" value="1"/>
</dbReference>
<dbReference type="Gramene" id="OIT19914">
    <property type="protein sequence ID" value="OIT19914"/>
    <property type="gene ID" value="A4A49_40546"/>
</dbReference>
<dbReference type="GO" id="GO:0016788">
    <property type="term" value="F:hydrolase activity, acting on ester bonds"/>
    <property type="evidence" value="ECO:0007669"/>
    <property type="project" value="InterPro"/>
</dbReference>
<dbReference type="Pfam" id="PF00657">
    <property type="entry name" value="Lipase_GDSL"/>
    <property type="match status" value="1"/>
</dbReference>
<keyword evidence="4" id="KW-1185">Reference proteome</keyword>
<gene>
    <name evidence="3" type="ORF">A4A49_40546</name>
</gene>
<dbReference type="KEGG" id="nau:109220859"/>
<dbReference type="CDD" id="cd01837">
    <property type="entry name" value="SGNH_plant_lipase_like"/>
    <property type="match status" value="1"/>
</dbReference>
<proteinExistence type="inferred from homology"/>
<dbReference type="InterPro" id="IPR035669">
    <property type="entry name" value="SGNH_plant_lipase-like"/>
</dbReference>
<evidence type="ECO:0000313" key="3">
    <source>
        <dbReference type="EMBL" id="OIT19914.1"/>
    </source>
</evidence>
<dbReference type="OrthoDB" id="1600564at2759"/>
<reference evidence="3" key="1">
    <citation type="submission" date="2016-11" db="EMBL/GenBank/DDBJ databases">
        <title>The genome of Nicotiana attenuata.</title>
        <authorList>
            <person name="Xu S."/>
            <person name="Brockmoeller T."/>
            <person name="Gaquerel E."/>
            <person name="Navarro A."/>
            <person name="Kuhl H."/>
            <person name="Gase K."/>
            <person name="Ling Z."/>
            <person name="Zhou W."/>
            <person name="Kreitzer C."/>
            <person name="Stanke M."/>
            <person name="Tang H."/>
            <person name="Lyons E."/>
            <person name="Pandey P."/>
            <person name="Pandey S.P."/>
            <person name="Timmermann B."/>
            <person name="Baldwin I.T."/>
        </authorList>
    </citation>
    <scope>NUCLEOTIDE SEQUENCE [LARGE SCALE GENOMIC DNA]</scope>
    <source>
        <strain evidence="3">UT</strain>
    </source>
</reference>
<feature type="chain" id="PRO_5012001074" evidence="2">
    <location>
        <begin position="18"/>
        <end position="352"/>
    </location>
</feature>
<accession>A0A1J6JQ55</accession>
<name>A0A1J6JQ55_NICAT</name>
<dbReference type="AlphaFoldDB" id="A0A1J6JQ55"/>
<protein>
    <submittedName>
        <fullName evidence="3">Gdsl esteraselipase</fullName>
    </submittedName>
</protein>
<dbReference type="InterPro" id="IPR050592">
    <property type="entry name" value="GDSL_lipolytic_enzyme"/>
</dbReference>
<comment type="similarity">
    <text evidence="1">Belongs to the 'GDSL' lipolytic enzyme family.</text>
</comment>
<dbReference type="OMA" id="SLMFINA"/>
<dbReference type="EMBL" id="MJEQ01005987">
    <property type="protein sequence ID" value="OIT19914.1"/>
    <property type="molecule type" value="Genomic_DNA"/>
</dbReference>
<evidence type="ECO:0000256" key="2">
    <source>
        <dbReference type="SAM" id="SignalP"/>
    </source>
</evidence>
<dbReference type="Gene3D" id="3.40.50.1110">
    <property type="entry name" value="SGNH hydrolase"/>
    <property type="match status" value="1"/>
</dbReference>
<dbReference type="InterPro" id="IPR036514">
    <property type="entry name" value="SGNH_hydro_sf"/>
</dbReference>
<dbReference type="FunFam" id="3.40.50.1110:FF:000003">
    <property type="entry name" value="GDSL esterase/lipase APG"/>
    <property type="match status" value="1"/>
</dbReference>
<evidence type="ECO:0000313" key="4">
    <source>
        <dbReference type="Proteomes" id="UP000187609"/>
    </source>
</evidence>
<feature type="signal peptide" evidence="2">
    <location>
        <begin position="1"/>
        <end position="17"/>
    </location>
</feature>
<dbReference type="PANTHER" id="PTHR45642">
    <property type="entry name" value="GDSL ESTERASE/LIPASE EXL3"/>
    <property type="match status" value="1"/>
</dbReference>
<keyword evidence="2" id="KW-0732">Signal</keyword>
<dbReference type="SUPFAM" id="SSF52266">
    <property type="entry name" value="SGNH hydrolase"/>
    <property type="match status" value="1"/>
</dbReference>
<comment type="caution">
    <text evidence="3">The sequence shown here is derived from an EMBL/GenBank/DDBJ whole genome shotgun (WGS) entry which is preliminary data.</text>
</comment>
<dbReference type="InterPro" id="IPR001087">
    <property type="entry name" value="GDSL"/>
</dbReference>
<sequence length="352" mass="39484">MGITSFFFILLVQLCNGKSLPKFSAILIFGDSTVDTGNNNYISTIFQGNHRPYGENFPGRIPTGRFSDGKLVPDFLASMLGLKEYVPPFLQPYLSKHDLLTGVSFASAGSGFDDLTAAASKVIPMSQQIKYFERYIEKLQGIVGEEKAQKIVSGALVIISAGTNDFIFNFYDIPTRRSQFNITGYQDLLLIQLQNFVEDLYNLGCRKMLVAGLPPVGCLPIQITAKSPLLRKCIEEENFDAQTYNAKLTRLLKQVQAALSGSKVLYSDTYHPFMQMIKHPKKYGFVKTRRGCCGSGTYEAGPFCNKQRPVCKNASKYLFWDSIHPGESAYRYLSNMAMKKLLRHKLSHNKTH</sequence>
<evidence type="ECO:0000256" key="1">
    <source>
        <dbReference type="ARBA" id="ARBA00008668"/>
    </source>
</evidence>
<dbReference type="SMR" id="A0A1J6JQ55"/>